<keyword evidence="4" id="KW-0732">Signal</keyword>
<dbReference type="OrthoDB" id="9768786at2"/>
<dbReference type="STRING" id="869209.Tresu_1411"/>
<proteinExistence type="inferred from homology"/>
<gene>
    <name evidence="6" type="ordered locus">Tresu_1411</name>
</gene>
<dbReference type="Pfam" id="PF07532">
    <property type="entry name" value="Big_4"/>
    <property type="match status" value="1"/>
</dbReference>
<dbReference type="GO" id="GO:0045490">
    <property type="term" value="P:pectin catabolic process"/>
    <property type="evidence" value="ECO:0007669"/>
    <property type="project" value="TreeGrafter"/>
</dbReference>
<dbReference type="Proteomes" id="UP000006852">
    <property type="component" value="Chromosome"/>
</dbReference>
<feature type="signal peptide" evidence="4">
    <location>
        <begin position="1"/>
        <end position="21"/>
    </location>
</feature>
<dbReference type="PROSITE" id="PS51257">
    <property type="entry name" value="PROKAR_LIPOPROTEIN"/>
    <property type="match status" value="1"/>
</dbReference>
<keyword evidence="7" id="KW-1185">Reference proteome</keyword>
<dbReference type="InterPro" id="IPR011683">
    <property type="entry name" value="Glyco_hydro_53"/>
</dbReference>
<dbReference type="GO" id="GO:0015926">
    <property type="term" value="F:glucosidase activity"/>
    <property type="evidence" value="ECO:0007669"/>
    <property type="project" value="InterPro"/>
</dbReference>
<dbReference type="AlphaFoldDB" id="F2NSS9"/>
<comment type="similarity">
    <text evidence="1 4">Belongs to the glycosyl hydrolase 53 family.</text>
</comment>
<organism evidence="6 7">
    <name type="scientific">Treponema succinifaciens (strain ATCC 33096 / DSM 2489 / 6091)</name>
    <dbReference type="NCBI Taxonomy" id="869209"/>
    <lineage>
        <taxon>Bacteria</taxon>
        <taxon>Pseudomonadati</taxon>
        <taxon>Spirochaetota</taxon>
        <taxon>Spirochaetia</taxon>
        <taxon>Spirochaetales</taxon>
        <taxon>Treponemataceae</taxon>
        <taxon>Treponema</taxon>
    </lineage>
</organism>
<dbReference type="GeneID" id="302998572"/>
<feature type="domain" description="Bacterial Ig-like" evidence="5">
    <location>
        <begin position="437"/>
        <end position="494"/>
    </location>
</feature>
<name>F2NSS9_TRES6</name>
<evidence type="ECO:0000313" key="6">
    <source>
        <dbReference type="EMBL" id="AEB14317.1"/>
    </source>
</evidence>
<dbReference type="eggNOG" id="COG3867">
    <property type="taxonomic scope" value="Bacteria"/>
</dbReference>
<evidence type="ECO:0000259" key="5">
    <source>
        <dbReference type="Pfam" id="PF07532"/>
    </source>
</evidence>
<dbReference type="GO" id="GO:0031218">
    <property type="term" value="F:arabinogalactan endo-1,4-beta-galactosidase activity"/>
    <property type="evidence" value="ECO:0007669"/>
    <property type="project" value="UniProtKB-EC"/>
</dbReference>
<dbReference type="SUPFAM" id="SSF51445">
    <property type="entry name" value="(Trans)glycosidases"/>
    <property type="match status" value="1"/>
</dbReference>
<sequence length="670" mass="73452">MKVFRKRLGAAVACASVLSLAACGISTKKTGSANITVLPVENIADDFIMGVDVSSMISVENAGGAFYDANGKKADLLELLKMGGANCVRIRVWNNPFDANGNGYGGGNNDIETAVKIGKRATDAGLGVLIDFHYSDFWADPNKQSVPKAWKNMTFDEKEAALSKYTTESLEKLKSAGVKVTMVQVGNEINNGMCGEMYDDKVLGLVGEGCKAVRNFDKNIQIVVHYTDPLSEGYLEKRAGLLEKFNVDYDIFATSYYPFWHGEAGKLSVTLKKLSNIYNKKVMVAETSYPFTNDDGDGFGNVVSGMSSEQEFDYPFSVEGQAVAVRDVIAAVASVKKGVGVFYWEPAWIPVRHYKPEAPNAQSVLEENFKAWEKYGCGWASSYAAEYDKEVRSARNGGTWDNQAFFDFDGKCLDSINVFKYARTGSKGKLNVIRVENPHVEFAYGKQEELPKTVKVVYNDGSVKDEPVEWDAAAKKNVTGKPDFGEYKIPGKLKKGGNAECTVNVTASNFLVNGSFESGDLTGWTVENPLGKGTPKVDKNNQNAKEGVCYFTAWEKDDFEFTVSQTVKEFSAGKYKCFAYFEGTGIKNPSGTVFKAVVRKKDGTKTEFTCDVTIPNTWKKFFKAELPVIELDDSTESITVSALIKAEFDATSGANGAWLVMDDVNLLLVE</sequence>
<dbReference type="PANTHER" id="PTHR34983">
    <property type="entry name" value="ARABINOGALACTAN ENDO-BETA-1,4-GALACTANASE A"/>
    <property type="match status" value="1"/>
</dbReference>
<dbReference type="PANTHER" id="PTHR34983:SF2">
    <property type="entry name" value="ENDO-BETA-1,4-GALACTANASE"/>
    <property type="match status" value="1"/>
</dbReference>
<dbReference type="InterPro" id="IPR017853">
    <property type="entry name" value="GH"/>
</dbReference>
<dbReference type="HOGENOM" id="CLU_011259_1_2_12"/>
<feature type="chain" id="PRO_5005129295" description="Arabinogalactan endo-beta-1,4-galactanase" evidence="4">
    <location>
        <begin position="22"/>
        <end position="670"/>
    </location>
</feature>
<dbReference type="InterPro" id="IPR011081">
    <property type="entry name" value="Big_4"/>
</dbReference>
<reference evidence="7" key="2">
    <citation type="submission" date="2011-04" db="EMBL/GenBank/DDBJ databases">
        <title>The complete genome of chromosome of Treponema succinifaciens DSM 2489.</title>
        <authorList>
            <person name="Lucas S."/>
            <person name="Copeland A."/>
            <person name="Lapidus A."/>
            <person name="Bruce D."/>
            <person name="Goodwin L."/>
            <person name="Pitluck S."/>
            <person name="Peters L."/>
            <person name="Kyrpides N."/>
            <person name="Mavromatis K."/>
            <person name="Ivanova N."/>
            <person name="Ovchinnikova G."/>
            <person name="Teshima H."/>
            <person name="Detter J.C."/>
            <person name="Tapia R."/>
            <person name="Han C."/>
            <person name="Land M."/>
            <person name="Hauser L."/>
            <person name="Markowitz V."/>
            <person name="Cheng J.-F."/>
            <person name="Hugenholtz P."/>
            <person name="Woyke T."/>
            <person name="Wu D."/>
            <person name="Gronow S."/>
            <person name="Wellnitz S."/>
            <person name="Brambilla E."/>
            <person name="Klenk H.-P."/>
            <person name="Eisen J.A."/>
        </authorList>
    </citation>
    <scope>NUCLEOTIDE SEQUENCE [LARGE SCALE GENOMIC DNA]</scope>
    <source>
        <strain evidence="7">ATCC 33096 / DSM 2489 / 6091</strain>
    </source>
</reference>
<keyword evidence="3 4" id="KW-0326">Glycosidase</keyword>
<dbReference type="EC" id="3.2.1.89" evidence="4"/>
<evidence type="ECO:0000256" key="4">
    <source>
        <dbReference type="RuleBase" id="RU361192"/>
    </source>
</evidence>
<reference evidence="6 7" key="1">
    <citation type="journal article" date="2011" name="Stand. Genomic Sci.">
        <title>Complete genome sequence of Treponema succinifaciens type strain (6091).</title>
        <authorList>
            <person name="Han C."/>
            <person name="Gronow S."/>
            <person name="Teshima H."/>
            <person name="Lapidus A."/>
            <person name="Nolan M."/>
            <person name="Lucas S."/>
            <person name="Hammon N."/>
            <person name="Deshpande S."/>
            <person name="Cheng J.F."/>
            <person name="Zeytun A."/>
            <person name="Tapia R."/>
            <person name="Goodwin L."/>
            <person name="Pitluck S."/>
            <person name="Liolios K."/>
            <person name="Pagani I."/>
            <person name="Ivanova N."/>
            <person name="Mavromatis K."/>
            <person name="Mikhailova N."/>
            <person name="Huntemann M."/>
            <person name="Pati A."/>
            <person name="Chen A."/>
            <person name="Palaniappan K."/>
            <person name="Land M."/>
            <person name="Hauser L."/>
            <person name="Brambilla E.M."/>
            <person name="Rohde M."/>
            <person name="Goker M."/>
            <person name="Woyke T."/>
            <person name="Bristow J."/>
            <person name="Eisen J.A."/>
            <person name="Markowitz V."/>
            <person name="Hugenholtz P."/>
            <person name="Kyrpides N.C."/>
            <person name="Klenk H.P."/>
            <person name="Detter J.C."/>
        </authorList>
    </citation>
    <scope>NUCLEOTIDE SEQUENCE [LARGE SCALE GENOMIC DNA]</scope>
    <source>
        <strain evidence="7">ATCC 33096 / DSM 2489 / 6091</strain>
    </source>
</reference>
<evidence type="ECO:0000256" key="2">
    <source>
        <dbReference type="ARBA" id="ARBA00022801"/>
    </source>
</evidence>
<dbReference type="RefSeq" id="WP_013701600.1">
    <property type="nucleotide sequence ID" value="NC_015385.1"/>
</dbReference>
<comment type="catalytic activity">
    <reaction evidence="4">
        <text>The enzyme specifically hydrolyzes (1-&gt;4)-beta-D-galactosidic linkages in type I arabinogalactans.</text>
        <dbReference type="EC" id="3.2.1.89"/>
    </reaction>
</comment>
<keyword evidence="2 4" id="KW-0378">Hydrolase</keyword>
<dbReference type="Gene3D" id="3.20.20.80">
    <property type="entry name" value="Glycosidases"/>
    <property type="match status" value="1"/>
</dbReference>
<evidence type="ECO:0000313" key="7">
    <source>
        <dbReference type="Proteomes" id="UP000006852"/>
    </source>
</evidence>
<dbReference type="EMBL" id="CP002631">
    <property type="protein sequence ID" value="AEB14317.1"/>
    <property type="molecule type" value="Genomic_DNA"/>
</dbReference>
<dbReference type="Pfam" id="PF07745">
    <property type="entry name" value="Glyco_hydro_53"/>
    <property type="match status" value="1"/>
</dbReference>
<protein>
    <recommendedName>
        <fullName evidence="4">Arabinogalactan endo-beta-1,4-galactanase</fullName>
        <ecNumber evidence="4">3.2.1.89</ecNumber>
    </recommendedName>
</protein>
<evidence type="ECO:0000256" key="1">
    <source>
        <dbReference type="ARBA" id="ARBA00010687"/>
    </source>
</evidence>
<dbReference type="Gene3D" id="2.60.120.260">
    <property type="entry name" value="Galactose-binding domain-like"/>
    <property type="match status" value="1"/>
</dbReference>
<dbReference type="KEGG" id="tsu:Tresu_1411"/>
<accession>F2NSS9</accession>
<evidence type="ECO:0000256" key="3">
    <source>
        <dbReference type="ARBA" id="ARBA00023295"/>
    </source>
</evidence>